<dbReference type="InterPro" id="IPR035234">
    <property type="entry name" value="IgGFc-bd_N"/>
</dbReference>
<feature type="domain" description="AMOP" evidence="3">
    <location>
        <begin position="710"/>
        <end position="856"/>
    </location>
</feature>
<reference evidence="4" key="1">
    <citation type="submission" date="2017-05" db="UniProtKB">
        <authorList>
            <consortium name="EnsemblMetazoa"/>
        </authorList>
    </citation>
    <scope>IDENTIFICATION</scope>
</reference>
<dbReference type="PROSITE" id="PS50856">
    <property type="entry name" value="AMOP"/>
    <property type="match status" value="1"/>
</dbReference>
<keyword evidence="1" id="KW-0812">Transmembrane</keyword>
<proteinExistence type="predicted"/>
<evidence type="ECO:0000256" key="2">
    <source>
        <dbReference type="SAM" id="SignalP"/>
    </source>
</evidence>
<evidence type="ECO:0000259" key="3">
    <source>
        <dbReference type="PROSITE" id="PS50856"/>
    </source>
</evidence>
<dbReference type="CDD" id="cd00054">
    <property type="entry name" value="EGF_CA"/>
    <property type="match status" value="1"/>
</dbReference>
<protein>
    <recommendedName>
        <fullName evidence="3">AMOP domain-containing protein</fullName>
    </recommendedName>
</protein>
<dbReference type="SMART" id="SM00723">
    <property type="entry name" value="AMOP"/>
    <property type="match status" value="1"/>
</dbReference>
<feature type="signal peptide" evidence="2">
    <location>
        <begin position="1"/>
        <end position="22"/>
    </location>
</feature>
<name>A0A1X7UKS6_AMPQE</name>
<dbReference type="EnsemblMetazoa" id="Aqu2.1.28580_001">
    <property type="protein sequence ID" value="Aqu2.1.28580_001"/>
    <property type="gene ID" value="Aqu2.1.28580"/>
</dbReference>
<dbReference type="InParanoid" id="A0A1X7UKS6"/>
<evidence type="ECO:0000256" key="1">
    <source>
        <dbReference type="SAM" id="Phobius"/>
    </source>
</evidence>
<keyword evidence="1" id="KW-0472">Membrane</keyword>
<dbReference type="Pfam" id="PF03782">
    <property type="entry name" value="AMOP"/>
    <property type="match status" value="1"/>
</dbReference>
<dbReference type="OrthoDB" id="10004439at2759"/>
<dbReference type="Pfam" id="PF17517">
    <property type="entry name" value="IgGFc_binding"/>
    <property type="match status" value="1"/>
</dbReference>
<dbReference type="Gene3D" id="2.60.40.10">
    <property type="entry name" value="Immunoglobulins"/>
    <property type="match status" value="1"/>
</dbReference>
<dbReference type="SUPFAM" id="SSF81296">
    <property type="entry name" value="E set domains"/>
    <property type="match status" value="1"/>
</dbReference>
<sequence>MTATSSITLLLVCFFCYKVSDGQSVDRTTYGYDFYIGMFRVDQWDEINEDRIFISTLSTQSVDFTIETDIGWNSTGSVSVDEPATVLLPQRVLRSLHANYSERYKGIHVHSDSPISVIVMAAEYDFKEAYLVYPYIDLGLQQYHYFVVSADRSMSRFSMTDSQSSFLLVGNEDDTTITIAPTQTIEVPADPQNPNSALLSVEPGDVHTITLHQMQTLFIGTAFGDLTGTAITSNKPLTVISGHECGTISDELLQQLEQTQYRWWWGPGRWCDHFVEQIPPTVTWGETFLIVPFPNGIVQHYNKIIASAYDTTVIQTCNGSIVATITLSSPGDWNSEEWNITYDPRAYCVIKSDKPILVMQFSAEGHIENIENVSTIFTQVLSIVPPVEQYINTVQYFPDNGTYYGSNFLNHYVHITTTDTSFVLLDGTSYDWNWYPIIDQNGNTVGYGTIHEFLDLDPHVLQHSNPSAGLSVIAYGTNYHNPSDNPQTYTFMMGMKLNALTTGALHLSPWYGQIFGGVPVILTSPEFVQQHQLVTCRFHNTEVRGFPISSTEVLCITPQLNVTGRVFVQLQHAYTHKASFYSQSIENGYKVNIISNDLLIQAQDTITLTWIPASLSESTGTVNTANLRINIKLHVITNNSVDQVNELASNIDNSGSYTVSIPTVSHSSAQNIYPAIVSIEAVGNQQNPVTYDYAEGAVKQWTDMIWIANDAGKFYSKCKAWSISEPATIGEALLSIVRSEVPCPPTIDQARTVNSGLIQNSNNKLVRFLHPNADKCYHQRTITRTEGSSNECCYDTNGQLIIGPTSGGSVDKASPIGSDSSSYLTNLLNHHREDILPYIFCCKGAEKDCGKYYTRRPSDNGTAYVPPIPAWTIGDPHIITLDQYKYTFNGKGEFILIETDDESFTLQGRMIETQNGTASVFSALVAKSITSVVQFEIQEKDNKTSFLVCLYHAGSYICTCLSGLTGDFCEENIPTTTVDDADNVGLAVGLTVGILIPLVIVTLIAVIVLVLVIVRRKRSKKESERKYTDQQEMKQVPKNVYN</sequence>
<feature type="transmembrane region" description="Helical" evidence="1">
    <location>
        <begin position="984"/>
        <end position="1014"/>
    </location>
</feature>
<dbReference type="InterPro" id="IPR014756">
    <property type="entry name" value="Ig_E-set"/>
</dbReference>
<dbReference type="AlphaFoldDB" id="A0A1X7UKS6"/>
<dbReference type="eggNOG" id="KOG4291">
    <property type="taxonomic scope" value="Eukaryota"/>
</dbReference>
<organism evidence="4">
    <name type="scientific">Amphimedon queenslandica</name>
    <name type="common">Sponge</name>
    <dbReference type="NCBI Taxonomy" id="400682"/>
    <lineage>
        <taxon>Eukaryota</taxon>
        <taxon>Metazoa</taxon>
        <taxon>Porifera</taxon>
        <taxon>Demospongiae</taxon>
        <taxon>Heteroscleromorpha</taxon>
        <taxon>Haplosclerida</taxon>
        <taxon>Niphatidae</taxon>
        <taxon>Amphimedon</taxon>
    </lineage>
</organism>
<accession>A0A1X7UKS6</accession>
<dbReference type="InterPro" id="IPR005533">
    <property type="entry name" value="AMOP_dom"/>
</dbReference>
<dbReference type="PANTHER" id="PTHR46534">
    <property type="entry name" value="IGGFC_BINDING DOMAIN-CONTAINING PROTEIN"/>
    <property type="match status" value="1"/>
</dbReference>
<feature type="chain" id="PRO_5010886863" description="AMOP domain-containing protein" evidence="2">
    <location>
        <begin position="23"/>
        <end position="1042"/>
    </location>
</feature>
<dbReference type="InterPro" id="IPR013783">
    <property type="entry name" value="Ig-like_fold"/>
</dbReference>
<dbReference type="PANTHER" id="PTHR46534:SF1">
    <property type="entry name" value="IGGFC-BINDING PROTEIN N-TERMINAL DOMAIN-CONTAINING PROTEIN"/>
    <property type="match status" value="1"/>
</dbReference>
<keyword evidence="2" id="KW-0732">Signal</keyword>
<keyword evidence="1" id="KW-1133">Transmembrane helix</keyword>
<evidence type="ECO:0000313" key="4">
    <source>
        <dbReference type="EnsemblMetazoa" id="Aqu2.1.28580_001"/>
    </source>
</evidence>